<dbReference type="InterPro" id="IPR024034">
    <property type="entry name" value="ATPase_F1/V1_b/a_C"/>
</dbReference>
<dbReference type="Pfam" id="PF00006">
    <property type="entry name" value="ATP-synt_ab"/>
    <property type="match status" value="1"/>
</dbReference>
<keyword evidence="4 13" id="KW-0547">Nucleotide-binding</keyword>
<dbReference type="SUPFAM" id="SSF47917">
    <property type="entry name" value="C-terminal domain of alpha and beta subunits of F1 ATP synthase"/>
    <property type="match status" value="1"/>
</dbReference>
<dbReference type="Pfam" id="PF22919">
    <property type="entry name" value="ATP-synt_VA_C"/>
    <property type="match status" value="1"/>
</dbReference>
<comment type="similarity">
    <text evidence="12">Belongs to the ATPase alpha/beta chains family. T3SS ATPase subfamily.</text>
</comment>
<dbReference type="GO" id="GO:0005886">
    <property type="term" value="C:plasma membrane"/>
    <property type="evidence" value="ECO:0007669"/>
    <property type="project" value="UniProtKB-SubCell"/>
</dbReference>
<evidence type="ECO:0000256" key="9">
    <source>
        <dbReference type="ARBA" id="ARBA00023136"/>
    </source>
</evidence>
<keyword evidence="10 13" id="KW-0139">CF(1)</keyword>
<dbReference type="NCBIfam" id="TIGR01039">
    <property type="entry name" value="atpD"/>
    <property type="match status" value="1"/>
</dbReference>
<dbReference type="HAMAP" id="MF_01347">
    <property type="entry name" value="ATP_synth_beta_bact"/>
    <property type="match status" value="1"/>
</dbReference>
<dbReference type="CDD" id="cd18110">
    <property type="entry name" value="ATP-synt_F1_beta_C"/>
    <property type="match status" value="1"/>
</dbReference>
<dbReference type="Gene3D" id="3.40.50.300">
    <property type="entry name" value="P-loop containing nucleotide triphosphate hydrolases"/>
    <property type="match status" value="1"/>
</dbReference>
<comment type="function">
    <text evidence="13">Produces ATP from ADP in the presence of a proton gradient across the membrane. The catalytic sites are hosted primarily by the beta subunits.</text>
</comment>
<dbReference type="CDD" id="cd01133">
    <property type="entry name" value="F1-ATPase_beta_CD"/>
    <property type="match status" value="1"/>
</dbReference>
<comment type="subcellular location">
    <subcellularLocation>
        <location evidence="13">Cell membrane</location>
        <topology evidence="13">Peripheral membrane protein</topology>
    </subcellularLocation>
    <subcellularLocation>
        <location evidence="1">Membrane</location>
        <topology evidence="1">Peripheral membrane protein</topology>
    </subcellularLocation>
</comment>
<organism evidence="15 16">
    <name type="scientific">Chromatocurvus halotolerans</name>
    <dbReference type="NCBI Taxonomy" id="1132028"/>
    <lineage>
        <taxon>Bacteria</taxon>
        <taxon>Pseudomonadati</taxon>
        <taxon>Pseudomonadota</taxon>
        <taxon>Gammaproteobacteria</taxon>
        <taxon>Cellvibrionales</taxon>
        <taxon>Halieaceae</taxon>
        <taxon>Chromatocurvus</taxon>
    </lineage>
</organism>
<dbReference type="SUPFAM" id="SSF50615">
    <property type="entry name" value="N-terminal domain of alpha and beta subunits of F1 ATP synthase"/>
    <property type="match status" value="1"/>
</dbReference>
<evidence type="ECO:0000256" key="6">
    <source>
        <dbReference type="ARBA" id="ARBA00022840"/>
    </source>
</evidence>
<evidence type="ECO:0000256" key="10">
    <source>
        <dbReference type="ARBA" id="ARBA00023196"/>
    </source>
</evidence>
<dbReference type="SMART" id="SM00382">
    <property type="entry name" value="AAA"/>
    <property type="match status" value="1"/>
</dbReference>
<evidence type="ECO:0000256" key="7">
    <source>
        <dbReference type="ARBA" id="ARBA00022967"/>
    </source>
</evidence>
<protein>
    <recommendedName>
        <fullName evidence="13">ATP synthase subunit beta</fullName>
        <ecNumber evidence="13">7.1.2.2</ecNumber>
    </recommendedName>
    <alternativeName>
        <fullName evidence="13">ATP synthase F1 sector subunit beta</fullName>
    </alternativeName>
    <alternativeName>
        <fullName evidence="13">F-ATPase subunit beta</fullName>
    </alternativeName>
</protein>
<dbReference type="InterPro" id="IPR027417">
    <property type="entry name" value="P-loop_NTPase"/>
</dbReference>
<keyword evidence="5 13" id="KW-0375">Hydrogen ion transport</keyword>
<evidence type="ECO:0000313" key="15">
    <source>
        <dbReference type="EMBL" id="TCO72606.1"/>
    </source>
</evidence>
<dbReference type="EC" id="7.1.2.2" evidence="13"/>
<dbReference type="InterPro" id="IPR003593">
    <property type="entry name" value="AAA+_ATPase"/>
</dbReference>
<evidence type="ECO:0000256" key="8">
    <source>
        <dbReference type="ARBA" id="ARBA00023065"/>
    </source>
</evidence>
<dbReference type="OrthoDB" id="9801639at2"/>
<evidence type="ECO:0000256" key="3">
    <source>
        <dbReference type="ARBA" id="ARBA00022475"/>
    </source>
</evidence>
<evidence type="ECO:0000256" key="1">
    <source>
        <dbReference type="ARBA" id="ARBA00004170"/>
    </source>
</evidence>
<dbReference type="SUPFAM" id="SSF52540">
    <property type="entry name" value="P-loop containing nucleoside triphosphate hydrolases"/>
    <property type="match status" value="1"/>
</dbReference>
<dbReference type="InterPro" id="IPR004100">
    <property type="entry name" value="ATPase_F1/V1/A1_a/bsu_N"/>
</dbReference>
<dbReference type="GO" id="GO:0045259">
    <property type="term" value="C:proton-transporting ATP synthase complex"/>
    <property type="evidence" value="ECO:0007669"/>
    <property type="project" value="UniProtKB-KW"/>
</dbReference>
<keyword evidence="8 13" id="KW-0406">Ion transport</keyword>
<accession>A0A4R2KP38</accession>
<evidence type="ECO:0000256" key="5">
    <source>
        <dbReference type="ARBA" id="ARBA00022781"/>
    </source>
</evidence>
<dbReference type="AlphaFoldDB" id="A0A4R2KP38"/>
<dbReference type="InterPro" id="IPR055190">
    <property type="entry name" value="ATP-synt_VA_C"/>
</dbReference>
<name>A0A4R2KP38_9GAMM</name>
<evidence type="ECO:0000256" key="12">
    <source>
        <dbReference type="ARBA" id="ARBA00024342"/>
    </source>
</evidence>
<dbReference type="FunFam" id="3.40.50.300:FF:000004">
    <property type="entry name" value="ATP synthase subunit beta"/>
    <property type="match status" value="1"/>
</dbReference>
<keyword evidence="11 13" id="KW-0066">ATP synthesis</keyword>
<comment type="catalytic activity">
    <reaction evidence="13">
        <text>ATP + H2O + 4 H(+)(in) = ADP + phosphate + 5 H(+)(out)</text>
        <dbReference type="Rhea" id="RHEA:57720"/>
        <dbReference type="ChEBI" id="CHEBI:15377"/>
        <dbReference type="ChEBI" id="CHEBI:15378"/>
        <dbReference type="ChEBI" id="CHEBI:30616"/>
        <dbReference type="ChEBI" id="CHEBI:43474"/>
        <dbReference type="ChEBI" id="CHEBI:456216"/>
        <dbReference type="EC" id="7.1.2.2"/>
    </reaction>
</comment>
<dbReference type="InterPro" id="IPR005722">
    <property type="entry name" value="ATP_synth_F1_bsu"/>
</dbReference>
<gene>
    <name evidence="13" type="primary">atpD</name>
    <name evidence="15" type="ORF">EV688_11833</name>
</gene>
<evidence type="ECO:0000313" key="16">
    <source>
        <dbReference type="Proteomes" id="UP000294980"/>
    </source>
</evidence>
<dbReference type="Proteomes" id="UP000294980">
    <property type="component" value="Unassembled WGS sequence"/>
</dbReference>
<dbReference type="RefSeq" id="WP_117319276.1">
    <property type="nucleotide sequence ID" value="NZ_QQSW01000022.1"/>
</dbReference>
<dbReference type="GO" id="GO:0046933">
    <property type="term" value="F:proton-transporting ATP synthase activity, rotational mechanism"/>
    <property type="evidence" value="ECO:0007669"/>
    <property type="project" value="UniProtKB-UniRule"/>
</dbReference>
<dbReference type="FunFam" id="1.10.1140.10:FF:000001">
    <property type="entry name" value="ATP synthase subunit beta"/>
    <property type="match status" value="1"/>
</dbReference>
<keyword evidence="3 13" id="KW-1003">Cell membrane</keyword>
<keyword evidence="9 13" id="KW-0472">Membrane</keyword>
<dbReference type="InterPro" id="IPR000194">
    <property type="entry name" value="ATPase_F1/V1/A1_a/bsu_nucl-bd"/>
</dbReference>
<keyword evidence="6 13" id="KW-0067">ATP-binding</keyword>
<dbReference type="GO" id="GO:0005524">
    <property type="term" value="F:ATP binding"/>
    <property type="evidence" value="ECO:0007669"/>
    <property type="project" value="UniProtKB-UniRule"/>
</dbReference>
<dbReference type="Gene3D" id="2.40.10.170">
    <property type="match status" value="1"/>
</dbReference>
<keyword evidence="7 13" id="KW-1278">Translocase</keyword>
<dbReference type="InterPro" id="IPR050053">
    <property type="entry name" value="ATPase_alpha/beta_chains"/>
</dbReference>
<keyword evidence="16" id="KW-1185">Reference proteome</keyword>
<dbReference type="EMBL" id="SLWX01000018">
    <property type="protein sequence ID" value="TCO72606.1"/>
    <property type="molecule type" value="Genomic_DNA"/>
</dbReference>
<keyword evidence="2 13" id="KW-0813">Transport</keyword>
<dbReference type="InterPro" id="IPR036121">
    <property type="entry name" value="ATPase_F1/V1/A1_a/bsu_N_sf"/>
</dbReference>
<dbReference type="Gene3D" id="1.10.1140.10">
    <property type="entry name" value="Bovine Mitochondrial F1-atpase, Atp Synthase Beta Chain, Chain D, domain 3"/>
    <property type="match status" value="1"/>
</dbReference>
<evidence type="ECO:0000256" key="11">
    <source>
        <dbReference type="ARBA" id="ARBA00023310"/>
    </source>
</evidence>
<dbReference type="CDD" id="cd18115">
    <property type="entry name" value="ATP-synt_F1_beta_N"/>
    <property type="match status" value="1"/>
</dbReference>
<dbReference type="InterPro" id="IPR020003">
    <property type="entry name" value="ATPase_a/bsu_AS"/>
</dbReference>
<evidence type="ECO:0000256" key="4">
    <source>
        <dbReference type="ARBA" id="ARBA00022741"/>
    </source>
</evidence>
<sequence>MSSGRVVQIIGAVIDVEFPRENVPRIYDALVVSDKELTLEVQQQLGDGVVRTIAMGSSEGISRGLAVTNTGAPISVPVGIETLGRIMDVLGNPIDECGPIGENERASIHRDAPAYEDLAASNELLETGIKVIDLVCPFAKGGKVGLFGGAGVGKTVNMMELINNIATEHSGLSVFAGVGERTREGNDFYYEMQESKVVDVENFSNSKVAMVYGQMNEPPGNRLRVALTGLTMAEKFRDEGRDVLLFIDNIYRYTLAGTEVSALLGRMPSAVGYQPTLAEEMGVLQERITSTKVGSITSIQAVYVPADDLTDPSPATTFAHLDSTVVLARDIAAKGIYPAVDPLDSTSRQLDPLLIGNDHYDTARGVQTVLQRYKELKDIIAILGMDELSEEDKQTVARARKIERFLSQPFHVAEIFTGAPGKYVSLKDTITGFKGILAGEYDHLPEQAFYMVGGIEEAVEKAKKL</sequence>
<comment type="caution">
    <text evidence="15">The sequence shown here is derived from an EMBL/GenBank/DDBJ whole genome shotgun (WGS) entry which is preliminary data.</text>
</comment>
<evidence type="ECO:0000256" key="2">
    <source>
        <dbReference type="ARBA" id="ARBA00022448"/>
    </source>
</evidence>
<evidence type="ECO:0000259" key="14">
    <source>
        <dbReference type="SMART" id="SM00382"/>
    </source>
</evidence>
<dbReference type="Pfam" id="PF02874">
    <property type="entry name" value="ATP-synt_ab_N"/>
    <property type="match status" value="1"/>
</dbReference>
<dbReference type="PROSITE" id="PS00152">
    <property type="entry name" value="ATPASE_ALPHA_BETA"/>
    <property type="match status" value="1"/>
</dbReference>
<dbReference type="PANTHER" id="PTHR15184">
    <property type="entry name" value="ATP SYNTHASE"/>
    <property type="match status" value="1"/>
</dbReference>
<feature type="domain" description="AAA+ ATPase" evidence="14">
    <location>
        <begin position="140"/>
        <end position="332"/>
    </location>
</feature>
<feature type="binding site" evidence="13">
    <location>
        <begin position="148"/>
        <end position="155"/>
    </location>
    <ligand>
        <name>ATP</name>
        <dbReference type="ChEBI" id="CHEBI:30616"/>
    </ligand>
</feature>
<dbReference type="PANTHER" id="PTHR15184:SF71">
    <property type="entry name" value="ATP SYNTHASE SUBUNIT BETA, MITOCHONDRIAL"/>
    <property type="match status" value="1"/>
</dbReference>
<reference evidence="15 16" key="1">
    <citation type="submission" date="2019-03" db="EMBL/GenBank/DDBJ databases">
        <title>Genomic Encyclopedia of Type Strains, Phase IV (KMG-IV): sequencing the most valuable type-strain genomes for metagenomic binning, comparative biology and taxonomic classification.</title>
        <authorList>
            <person name="Goeker M."/>
        </authorList>
    </citation>
    <scope>NUCLEOTIDE SEQUENCE [LARGE SCALE GENOMIC DNA]</scope>
    <source>
        <strain evidence="15 16">DSM 23344</strain>
    </source>
</reference>
<proteinExistence type="inferred from homology"/>
<evidence type="ECO:0000256" key="13">
    <source>
        <dbReference type="HAMAP-Rule" id="MF_01347"/>
    </source>
</evidence>